<evidence type="ECO:0000259" key="2">
    <source>
        <dbReference type="Pfam" id="PF19489"/>
    </source>
</evidence>
<gene>
    <name evidence="3" type="ORF">H9850_03690</name>
</gene>
<keyword evidence="1" id="KW-0732">Signal</keyword>
<dbReference type="CDD" id="cd00442">
    <property type="entry name" value="Lyz-like"/>
    <property type="match status" value="1"/>
</dbReference>
<evidence type="ECO:0000256" key="1">
    <source>
        <dbReference type="SAM" id="SignalP"/>
    </source>
</evidence>
<reference evidence="3" key="1">
    <citation type="journal article" date="2021" name="PeerJ">
        <title>Extensive microbial diversity within the chicken gut microbiome revealed by metagenomics and culture.</title>
        <authorList>
            <person name="Gilroy R."/>
            <person name="Ravi A."/>
            <person name="Getino M."/>
            <person name="Pursley I."/>
            <person name="Horton D.L."/>
            <person name="Alikhan N.F."/>
            <person name="Baker D."/>
            <person name="Gharbi K."/>
            <person name="Hall N."/>
            <person name="Watson M."/>
            <person name="Adriaenssens E.M."/>
            <person name="Foster-Nyarko E."/>
            <person name="Jarju S."/>
            <person name="Secka A."/>
            <person name="Antonio M."/>
            <person name="Oren A."/>
            <person name="Chaudhuri R.R."/>
            <person name="La Ragione R."/>
            <person name="Hildebrand F."/>
            <person name="Pallen M.J."/>
        </authorList>
    </citation>
    <scope>NUCLEOTIDE SEQUENCE</scope>
    <source>
        <strain evidence="3">USASDec5-558</strain>
    </source>
</reference>
<sequence>MSLAAVAISCALGLSACSTAVPSDPNNICSIFQEKDSWYAAAHKVHDKYGVPINVAMAIMYHESNFVEDAEPPMRWFLFIPYGRGSSAYGYAQAQDEVWNDYVEDAGSMFSDRDDFEDALDFIAWYMVKTKNTNGVPLHDAYGQYLNYHEGWQGYRNGSYKSKSWLLKTARSVAQQSEKYKSQLLRCQLY</sequence>
<dbReference type="AlphaFoldDB" id="A0A9D2B133"/>
<name>A0A9D2B133_9GAMM</name>
<feature type="domain" description="Transglycosylase SLT" evidence="2">
    <location>
        <begin position="6"/>
        <end position="187"/>
    </location>
</feature>
<dbReference type="Pfam" id="PF19489">
    <property type="entry name" value="SLT_4"/>
    <property type="match status" value="1"/>
</dbReference>
<accession>A0A9D2B133</accession>
<dbReference type="SUPFAM" id="SSF53955">
    <property type="entry name" value="Lysozyme-like"/>
    <property type="match status" value="1"/>
</dbReference>
<feature type="signal peptide" evidence="1">
    <location>
        <begin position="1"/>
        <end position="20"/>
    </location>
</feature>
<dbReference type="InterPro" id="IPR045795">
    <property type="entry name" value="SLT_4"/>
</dbReference>
<organism evidence="3 4">
    <name type="scientific">Candidatus Anaerobiospirillum pullistercoris</name>
    <dbReference type="NCBI Taxonomy" id="2838452"/>
    <lineage>
        <taxon>Bacteria</taxon>
        <taxon>Pseudomonadati</taxon>
        <taxon>Pseudomonadota</taxon>
        <taxon>Gammaproteobacteria</taxon>
        <taxon>Aeromonadales</taxon>
        <taxon>Succinivibrionaceae</taxon>
        <taxon>Anaerobiospirillum</taxon>
    </lineage>
</organism>
<dbReference type="Proteomes" id="UP000886829">
    <property type="component" value="Unassembled WGS sequence"/>
</dbReference>
<feature type="chain" id="PRO_5039725198" description="Transglycosylase SLT domain-containing protein" evidence="1">
    <location>
        <begin position="21"/>
        <end position="190"/>
    </location>
</feature>
<evidence type="ECO:0000313" key="3">
    <source>
        <dbReference type="EMBL" id="HIX56559.1"/>
    </source>
</evidence>
<dbReference type="Gene3D" id="1.10.530.10">
    <property type="match status" value="1"/>
</dbReference>
<evidence type="ECO:0000313" key="4">
    <source>
        <dbReference type="Proteomes" id="UP000886829"/>
    </source>
</evidence>
<dbReference type="InterPro" id="IPR023346">
    <property type="entry name" value="Lysozyme-like_dom_sf"/>
</dbReference>
<proteinExistence type="predicted"/>
<reference evidence="3" key="2">
    <citation type="submission" date="2021-04" db="EMBL/GenBank/DDBJ databases">
        <authorList>
            <person name="Gilroy R."/>
        </authorList>
    </citation>
    <scope>NUCLEOTIDE SEQUENCE</scope>
    <source>
        <strain evidence="3">USASDec5-558</strain>
    </source>
</reference>
<comment type="caution">
    <text evidence="3">The sequence shown here is derived from an EMBL/GenBank/DDBJ whole genome shotgun (WGS) entry which is preliminary data.</text>
</comment>
<protein>
    <recommendedName>
        <fullName evidence="2">Transglycosylase SLT domain-containing protein</fullName>
    </recommendedName>
</protein>
<dbReference type="EMBL" id="DXEV01000074">
    <property type="protein sequence ID" value="HIX56559.1"/>
    <property type="molecule type" value="Genomic_DNA"/>
</dbReference>